<evidence type="ECO:0000256" key="1">
    <source>
        <dbReference type="SAM" id="MobiDB-lite"/>
    </source>
</evidence>
<dbReference type="Proteomes" id="UP001432322">
    <property type="component" value="Unassembled WGS sequence"/>
</dbReference>
<evidence type="ECO:0000313" key="2">
    <source>
        <dbReference type="EMBL" id="GMT24639.1"/>
    </source>
</evidence>
<feature type="non-terminal residue" evidence="2">
    <location>
        <position position="1"/>
    </location>
</feature>
<proteinExistence type="predicted"/>
<accession>A0AAV5W403</accession>
<name>A0AAV5W403_9BILA</name>
<keyword evidence="3" id="KW-1185">Reference proteome</keyword>
<dbReference type="AlphaFoldDB" id="A0AAV5W403"/>
<feature type="compositionally biased region" description="Low complexity" evidence="1">
    <location>
        <begin position="170"/>
        <end position="180"/>
    </location>
</feature>
<feature type="region of interest" description="Disordered" evidence="1">
    <location>
        <begin position="170"/>
        <end position="196"/>
    </location>
</feature>
<reference evidence="2" key="1">
    <citation type="submission" date="2023-10" db="EMBL/GenBank/DDBJ databases">
        <title>Genome assembly of Pristionchus species.</title>
        <authorList>
            <person name="Yoshida K."/>
            <person name="Sommer R.J."/>
        </authorList>
    </citation>
    <scope>NUCLEOTIDE SEQUENCE</scope>
    <source>
        <strain evidence="2">RS5133</strain>
    </source>
</reference>
<dbReference type="EMBL" id="BTSY01000004">
    <property type="protein sequence ID" value="GMT24639.1"/>
    <property type="molecule type" value="Genomic_DNA"/>
</dbReference>
<organism evidence="2 3">
    <name type="scientific">Pristionchus fissidentatus</name>
    <dbReference type="NCBI Taxonomy" id="1538716"/>
    <lineage>
        <taxon>Eukaryota</taxon>
        <taxon>Metazoa</taxon>
        <taxon>Ecdysozoa</taxon>
        <taxon>Nematoda</taxon>
        <taxon>Chromadorea</taxon>
        <taxon>Rhabditida</taxon>
        <taxon>Rhabditina</taxon>
        <taxon>Diplogasteromorpha</taxon>
        <taxon>Diplogasteroidea</taxon>
        <taxon>Neodiplogasteridae</taxon>
        <taxon>Pristionchus</taxon>
    </lineage>
</organism>
<comment type="caution">
    <text evidence="2">The sequence shown here is derived from an EMBL/GenBank/DDBJ whole genome shotgun (WGS) entry which is preliminary data.</text>
</comment>
<gene>
    <name evidence="2" type="ORF">PFISCL1PPCAC_15937</name>
</gene>
<feature type="compositionally biased region" description="Basic and acidic residues" evidence="1">
    <location>
        <begin position="185"/>
        <end position="196"/>
    </location>
</feature>
<evidence type="ECO:0000313" key="3">
    <source>
        <dbReference type="Proteomes" id="UP001432322"/>
    </source>
</evidence>
<sequence>LEVSEVLDRLELLERIVTLLSTVLSILGGGISNSLLISISIGLSLGTTSLIISMRFATPRIIVVLLEMIDDSEESVDILLSDGSITTSGILTADHARIFVSSSDIGALDTTGLVVTTTASLNDDQNRGIEVADVAVNDGIGISGISSPSTTVMSVAIGRCFLDSSLGLGSGRRSGVSSNSETENDEKIHSEMVKGK</sequence>
<protein>
    <submittedName>
        <fullName evidence="2">Uncharacterized protein</fullName>
    </submittedName>
</protein>